<dbReference type="InterPro" id="IPR001387">
    <property type="entry name" value="Cro/C1-type_HTH"/>
</dbReference>
<protein>
    <submittedName>
        <fullName evidence="3">Helix-turn-helix transcriptional regulator</fullName>
    </submittedName>
</protein>
<organism evidence="3 4">
    <name type="scientific">Allofournierella massiliensis</name>
    <dbReference type="NCBI Taxonomy" id="1650663"/>
    <lineage>
        <taxon>Bacteria</taxon>
        <taxon>Bacillati</taxon>
        <taxon>Bacillota</taxon>
        <taxon>Clostridia</taxon>
        <taxon>Eubacteriales</taxon>
        <taxon>Oscillospiraceae</taxon>
        <taxon>Allofournierella</taxon>
    </lineage>
</organism>
<dbReference type="SMART" id="SM00530">
    <property type="entry name" value="HTH_XRE"/>
    <property type="match status" value="1"/>
</dbReference>
<sequence>MEDIAAIVGERIKELRNKKAWTQEQLAEYADLHVSYIIALEKGRKNASVNVIYRIANAFDISLMDFFDMDEKNHGRDSQDMEKDQKEKNIERLIREYTKRIMSEMDSSEI</sequence>
<dbReference type="Pfam" id="PF01381">
    <property type="entry name" value="HTH_3"/>
    <property type="match status" value="1"/>
</dbReference>
<dbReference type="CDD" id="cd00093">
    <property type="entry name" value="HTH_XRE"/>
    <property type="match status" value="1"/>
</dbReference>
<dbReference type="PROSITE" id="PS50943">
    <property type="entry name" value="HTH_CROC1"/>
    <property type="match status" value="1"/>
</dbReference>
<dbReference type="InterPro" id="IPR010982">
    <property type="entry name" value="Lambda_DNA-bd_dom_sf"/>
</dbReference>
<dbReference type="RefSeq" id="WP_289600221.1">
    <property type="nucleotide sequence ID" value="NZ_JAUDCL010000019.1"/>
</dbReference>
<evidence type="ECO:0000313" key="3">
    <source>
        <dbReference type="EMBL" id="MDM8201737.1"/>
    </source>
</evidence>
<name>A0ABT7US66_9FIRM</name>
<reference evidence="3 4" key="1">
    <citation type="submission" date="2023-06" db="EMBL/GenBank/DDBJ databases">
        <title>Identification and characterization of horizontal gene transfer across gut microbiota members of farm animals based on homology search.</title>
        <authorList>
            <person name="Schwarzerova J."/>
            <person name="Nykrynova M."/>
            <person name="Jureckova K."/>
            <person name="Cejkova D."/>
            <person name="Rychlik I."/>
        </authorList>
    </citation>
    <scope>NUCLEOTIDE SEQUENCE [LARGE SCALE GENOMIC DNA]</scope>
    <source>
        <strain evidence="3 4">ET340</strain>
    </source>
</reference>
<dbReference type="PANTHER" id="PTHR46797:SF1">
    <property type="entry name" value="METHYLPHOSPHONATE SYNTHASE"/>
    <property type="match status" value="1"/>
</dbReference>
<evidence type="ECO:0000259" key="2">
    <source>
        <dbReference type="PROSITE" id="PS50943"/>
    </source>
</evidence>
<dbReference type="Gene3D" id="1.10.260.40">
    <property type="entry name" value="lambda repressor-like DNA-binding domains"/>
    <property type="match status" value="1"/>
</dbReference>
<evidence type="ECO:0000313" key="4">
    <source>
        <dbReference type="Proteomes" id="UP001529380"/>
    </source>
</evidence>
<accession>A0ABT7US66</accession>
<feature type="domain" description="HTH cro/C1-type" evidence="2">
    <location>
        <begin position="12"/>
        <end position="66"/>
    </location>
</feature>
<dbReference type="InterPro" id="IPR050807">
    <property type="entry name" value="TransReg_Diox_bact_type"/>
</dbReference>
<evidence type="ECO:0000256" key="1">
    <source>
        <dbReference type="ARBA" id="ARBA00023125"/>
    </source>
</evidence>
<dbReference type="Proteomes" id="UP001529380">
    <property type="component" value="Unassembled WGS sequence"/>
</dbReference>
<dbReference type="EMBL" id="JAUDCL010000019">
    <property type="protein sequence ID" value="MDM8201737.1"/>
    <property type="molecule type" value="Genomic_DNA"/>
</dbReference>
<dbReference type="PANTHER" id="PTHR46797">
    <property type="entry name" value="HTH-TYPE TRANSCRIPTIONAL REGULATOR"/>
    <property type="match status" value="1"/>
</dbReference>
<gene>
    <name evidence="3" type="ORF">QUW08_10625</name>
</gene>
<keyword evidence="1" id="KW-0238">DNA-binding</keyword>
<keyword evidence="4" id="KW-1185">Reference proteome</keyword>
<proteinExistence type="predicted"/>
<comment type="caution">
    <text evidence="3">The sequence shown here is derived from an EMBL/GenBank/DDBJ whole genome shotgun (WGS) entry which is preliminary data.</text>
</comment>
<dbReference type="SUPFAM" id="SSF47413">
    <property type="entry name" value="lambda repressor-like DNA-binding domains"/>
    <property type="match status" value="1"/>
</dbReference>